<keyword evidence="4" id="KW-1185">Reference proteome</keyword>
<name>A0A1R0FBK0_9HYPH</name>
<organism evidence="3 4">
    <name type="scientific">Bartonella apis</name>
    <dbReference type="NCBI Taxonomy" id="1686310"/>
    <lineage>
        <taxon>Bacteria</taxon>
        <taxon>Pseudomonadati</taxon>
        <taxon>Pseudomonadota</taxon>
        <taxon>Alphaproteobacteria</taxon>
        <taxon>Hyphomicrobiales</taxon>
        <taxon>Bartonellaceae</taxon>
        <taxon>Bartonella</taxon>
    </lineage>
</organism>
<evidence type="ECO:0000256" key="1">
    <source>
        <dbReference type="SAM" id="Coils"/>
    </source>
</evidence>
<dbReference type="OrthoDB" id="8480612at2"/>
<dbReference type="RefSeq" id="WP_075869426.1">
    <property type="nucleotide sequence ID" value="NZ_CALYQA010000002.1"/>
</dbReference>
<feature type="compositionally biased region" description="Basic residues" evidence="2">
    <location>
        <begin position="7"/>
        <end position="19"/>
    </location>
</feature>
<accession>A0A1R0FBK0</accession>
<evidence type="ECO:0000313" key="3">
    <source>
        <dbReference type="EMBL" id="OLY44279.1"/>
    </source>
</evidence>
<evidence type="ECO:0000313" key="4">
    <source>
        <dbReference type="Proteomes" id="UP000187344"/>
    </source>
</evidence>
<sequence>MAEPQKPKAKSQHSGKTRKPPLVDLHAEKTEIPEAEPVVIDSNQESFLTEAQRQSDKTSGAKISAEPKTETKKSANQDATLKPADTKTAYGTDREKSGVKMASDQTSHKGGKNNNGSPSSGQESVSGTKGGSSLSHFASGVAGGVIALIIGAGLQWSGLLPGLSEQDRSAQTKLANLENEIVSLKQNAVDGATVTAELSSADRQALDKVVAHVSELDSKTNAMGEQLSGVIDNVETLNNVVNSSIRDNTNPQAAEILTNKFTDIQNRLQTLPAISEKSVKALDLAQGNAQNIDQLQKQVEEIKSEIKTPIQGKDVAAITAANALKNAIDRGGSYANELGTLENIAPDMTVLDNLKQYADKGVPNQAELSNDFARVADRIAKTDDKPADDAGFGEKLWAGAKSLVTSRPVGNVEGNSAGAIAARMEVAIKKGDNGRALSEWQNLPQSAKDVSSDFVSKLKIRRDADAVLSEILNSLMSSSTPQNLN</sequence>
<dbReference type="Proteomes" id="UP000187344">
    <property type="component" value="Unassembled WGS sequence"/>
</dbReference>
<protein>
    <recommendedName>
        <fullName evidence="5">Inner membrane protein</fullName>
    </recommendedName>
</protein>
<feature type="region of interest" description="Disordered" evidence="2">
    <location>
        <begin position="1"/>
        <end position="131"/>
    </location>
</feature>
<dbReference type="AlphaFoldDB" id="A0A1R0FBK0"/>
<keyword evidence="1" id="KW-0175">Coiled coil</keyword>
<proteinExistence type="predicted"/>
<feature type="compositionally biased region" description="Basic and acidic residues" evidence="2">
    <location>
        <begin position="65"/>
        <end position="75"/>
    </location>
</feature>
<evidence type="ECO:0000256" key="2">
    <source>
        <dbReference type="SAM" id="MobiDB-lite"/>
    </source>
</evidence>
<gene>
    <name evidence="3" type="ORF">PEB0149_017470</name>
</gene>
<comment type="caution">
    <text evidence="3">The sequence shown here is derived from an EMBL/GenBank/DDBJ whole genome shotgun (WGS) entry which is preliminary data.</text>
</comment>
<reference evidence="3 4" key="1">
    <citation type="submission" date="2016-12" db="EMBL/GenBank/DDBJ databases">
        <title>Comparative genomics of Bartonella apis.</title>
        <authorList>
            <person name="Engel P."/>
        </authorList>
    </citation>
    <scope>NUCLEOTIDE SEQUENCE [LARGE SCALE GENOMIC DNA]</scope>
    <source>
        <strain evidence="3 4">PEB0149</strain>
    </source>
</reference>
<evidence type="ECO:0008006" key="5">
    <source>
        <dbReference type="Google" id="ProtNLM"/>
    </source>
</evidence>
<feature type="compositionally biased region" description="Low complexity" evidence="2">
    <location>
        <begin position="112"/>
        <end position="121"/>
    </location>
</feature>
<dbReference type="EMBL" id="LXYT01000001">
    <property type="protein sequence ID" value="OLY44279.1"/>
    <property type="molecule type" value="Genomic_DNA"/>
</dbReference>
<feature type="compositionally biased region" description="Polar residues" evidence="2">
    <location>
        <begin position="41"/>
        <end position="52"/>
    </location>
</feature>
<feature type="compositionally biased region" description="Polar residues" evidence="2">
    <location>
        <begin position="122"/>
        <end position="131"/>
    </location>
</feature>
<feature type="coiled-coil region" evidence="1">
    <location>
        <begin position="160"/>
        <end position="187"/>
    </location>
</feature>